<protein>
    <submittedName>
        <fullName evidence="1">Uncharacterized protein</fullName>
    </submittedName>
</protein>
<gene>
    <name evidence="1" type="ORF">MPAN_004470</name>
</gene>
<evidence type="ECO:0000313" key="2">
    <source>
        <dbReference type="Proteomes" id="UP000620133"/>
    </source>
</evidence>
<dbReference type="AlphaFoldDB" id="A0A7U9TJ69"/>
<sequence length="119" mass="13870">MKDYSIYKLNENLAYVFIKKYNILNKDLSDIEKKISEKYKSAIIDNLLTVGKNSSNRFYFIVINEGKFDFDNALYSKDISKLLNQTNVISDKNKIISKVNQTANKNKDILDKSSILRFQ</sequence>
<dbReference type="RefSeq" id="WP_176239993.1">
    <property type="nucleotide sequence ID" value="NZ_AP024412.1"/>
</dbReference>
<keyword evidence="2" id="KW-1185">Reference proteome</keyword>
<dbReference type="Proteomes" id="UP000620133">
    <property type="component" value="Chromosome"/>
</dbReference>
<dbReference type="KEGG" id="manr:MPAN_004470"/>
<evidence type="ECO:0000313" key="1">
    <source>
        <dbReference type="EMBL" id="BCR35554.1"/>
    </source>
</evidence>
<reference evidence="1" key="1">
    <citation type="submission" date="2021-01" db="EMBL/GenBank/DDBJ databases">
        <title>Draft genome sequence of Acholeplasmataceae bacterium strain Mahy22.</title>
        <authorList>
            <person name="Watanabe M."/>
            <person name="Kojima H."/>
            <person name="Fukui M."/>
        </authorList>
    </citation>
    <scope>NUCLEOTIDE SEQUENCE</scope>
    <source>
        <strain evidence="1">Mahy22</strain>
    </source>
</reference>
<organism evidence="1 2">
    <name type="scientific">Mariniplasma anaerobium</name>
    <dbReference type="NCBI Taxonomy" id="2735436"/>
    <lineage>
        <taxon>Bacteria</taxon>
        <taxon>Bacillati</taxon>
        <taxon>Mycoplasmatota</taxon>
        <taxon>Mollicutes</taxon>
        <taxon>Acholeplasmatales</taxon>
        <taxon>Acholeplasmataceae</taxon>
        <taxon>Mariniplasma</taxon>
    </lineage>
</organism>
<accession>A0A7U9TJ69</accession>
<dbReference type="EMBL" id="AP024412">
    <property type="protein sequence ID" value="BCR35554.1"/>
    <property type="molecule type" value="Genomic_DNA"/>
</dbReference>
<proteinExistence type="predicted"/>
<name>A0A7U9TJ69_9MOLU</name>